<protein>
    <submittedName>
        <fullName evidence="2">Uncharacterized protein</fullName>
    </submittedName>
</protein>
<comment type="caution">
    <text evidence="2">The sequence shown here is derived from an EMBL/GenBank/DDBJ whole genome shotgun (WGS) entry which is preliminary data.</text>
</comment>
<evidence type="ECO:0000313" key="3">
    <source>
        <dbReference type="Proteomes" id="UP000640583"/>
    </source>
</evidence>
<dbReference type="Proteomes" id="UP000640583">
    <property type="component" value="Unassembled WGS sequence"/>
</dbReference>
<keyword evidence="3" id="KW-1185">Reference proteome</keyword>
<dbReference type="AlphaFoldDB" id="A0A8J7IVM3"/>
<feature type="signal peptide" evidence="1">
    <location>
        <begin position="1"/>
        <end position="20"/>
    </location>
</feature>
<proteinExistence type="predicted"/>
<dbReference type="EMBL" id="JADCKQ010000001">
    <property type="protein sequence ID" value="MBI1492430.1"/>
    <property type="molecule type" value="Genomic_DNA"/>
</dbReference>
<name>A0A8J7IVM3_9RHOB</name>
<sequence length="107" mass="11879">MNLIKQIAAVTFMSATAALAGNLETVRIDPEVSRFDPITQIEPSCVAYIPNVVLWDHGTSHFVTGIQDLTNLDRRTAGSIARQYCRAVRLNYPDPIGDLRASIEQFM</sequence>
<evidence type="ECO:0000313" key="2">
    <source>
        <dbReference type="EMBL" id="MBI1492430.1"/>
    </source>
</evidence>
<evidence type="ECO:0000256" key="1">
    <source>
        <dbReference type="SAM" id="SignalP"/>
    </source>
</evidence>
<organism evidence="2 3">
    <name type="scientific">Halocynthiibacter styelae</name>
    <dbReference type="NCBI Taxonomy" id="2761955"/>
    <lineage>
        <taxon>Bacteria</taxon>
        <taxon>Pseudomonadati</taxon>
        <taxon>Pseudomonadota</taxon>
        <taxon>Alphaproteobacteria</taxon>
        <taxon>Rhodobacterales</taxon>
        <taxon>Paracoccaceae</taxon>
        <taxon>Halocynthiibacter</taxon>
    </lineage>
</organism>
<dbReference type="RefSeq" id="WP_228847348.1">
    <property type="nucleotide sequence ID" value="NZ_JADCKQ010000001.1"/>
</dbReference>
<feature type="chain" id="PRO_5035145483" evidence="1">
    <location>
        <begin position="21"/>
        <end position="107"/>
    </location>
</feature>
<accession>A0A8J7IVM3</accession>
<gene>
    <name evidence="2" type="ORF">H1D41_02130</name>
</gene>
<keyword evidence="1" id="KW-0732">Signal</keyword>
<reference evidence="2" key="1">
    <citation type="submission" date="2020-10" db="EMBL/GenBank/DDBJ databases">
        <title>Paenihalocynthiibacter styelae gen. nov., sp. nov., isolated from stalked sea squirt Styela clava.</title>
        <authorList>
            <person name="Kim Y.-O."/>
            <person name="Yoon J.-H."/>
        </authorList>
    </citation>
    <scope>NUCLEOTIDE SEQUENCE</scope>
    <source>
        <strain evidence="2">MYP1-1</strain>
    </source>
</reference>